<dbReference type="EMBL" id="FOGW01000029">
    <property type="protein sequence ID" value="SES08680.1"/>
    <property type="molecule type" value="Genomic_DNA"/>
</dbReference>
<dbReference type="RefSeq" id="WP_022748938.1">
    <property type="nucleotide sequence ID" value="NZ_FOGW01000029.1"/>
</dbReference>
<dbReference type="InterPro" id="IPR051693">
    <property type="entry name" value="UPF0046_metallophosphoest"/>
</dbReference>
<dbReference type="InterPro" id="IPR004843">
    <property type="entry name" value="Calcineurin-like_PHP"/>
</dbReference>
<protein>
    <submittedName>
        <fullName evidence="2">Predicted phosphoesterase</fullName>
    </submittedName>
</protein>
<organism evidence="2 3">
    <name type="scientific">Lachnobacterium bovis</name>
    <dbReference type="NCBI Taxonomy" id="140626"/>
    <lineage>
        <taxon>Bacteria</taxon>
        <taxon>Bacillati</taxon>
        <taxon>Bacillota</taxon>
        <taxon>Clostridia</taxon>
        <taxon>Lachnospirales</taxon>
        <taxon>Lachnospiraceae</taxon>
        <taxon>Lachnobacterium</taxon>
    </lineage>
</organism>
<name>A0A1H9UGL9_9FIRM</name>
<dbReference type="OrthoDB" id="9783591at2"/>
<evidence type="ECO:0000259" key="1">
    <source>
        <dbReference type="Pfam" id="PF00149"/>
    </source>
</evidence>
<evidence type="ECO:0000313" key="3">
    <source>
        <dbReference type="Proteomes" id="UP000182471"/>
    </source>
</evidence>
<accession>A0A1H9UGL9</accession>
<dbReference type="GO" id="GO:0016787">
    <property type="term" value="F:hydrolase activity"/>
    <property type="evidence" value="ECO:0007669"/>
    <property type="project" value="InterPro"/>
</dbReference>
<dbReference type="Pfam" id="PF00149">
    <property type="entry name" value="Metallophos"/>
    <property type="match status" value="1"/>
</dbReference>
<evidence type="ECO:0000313" key="2">
    <source>
        <dbReference type="EMBL" id="SES08680.1"/>
    </source>
</evidence>
<keyword evidence="3" id="KW-1185">Reference proteome</keyword>
<gene>
    <name evidence="2" type="ORF">SAMN02910429_02102</name>
</gene>
<reference evidence="3" key="1">
    <citation type="submission" date="2016-10" db="EMBL/GenBank/DDBJ databases">
        <authorList>
            <person name="Varghese N."/>
            <person name="Submissions S."/>
        </authorList>
    </citation>
    <scope>NUCLEOTIDE SEQUENCE [LARGE SCALE GENOMIC DNA]</scope>
    <source>
        <strain evidence="3">S1b</strain>
    </source>
</reference>
<dbReference type="Proteomes" id="UP000182471">
    <property type="component" value="Unassembled WGS sequence"/>
</dbReference>
<dbReference type="AlphaFoldDB" id="A0A1H9UGL9"/>
<dbReference type="InterPro" id="IPR029052">
    <property type="entry name" value="Metallo-depent_PP-like"/>
</dbReference>
<dbReference type="Gene3D" id="3.60.21.10">
    <property type="match status" value="1"/>
</dbReference>
<dbReference type="PANTHER" id="PTHR12905:SF0">
    <property type="entry name" value="CALCINEURIN-LIKE PHOSPHOESTERASE DOMAIN-CONTAINING PROTEIN"/>
    <property type="match status" value="1"/>
</dbReference>
<dbReference type="SUPFAM" id="SSF56300">
    <property type="entry name" value="Metallo-dependent phosphatases"/>
    <property type="match status" value="1"/>
</dbReference>
<proteinExistence type="predicted"/>
<feature type="domain" description="Calcineurin-like phosphoesterase" evidence="1">
    <location>
        <begin position="15"/>
        <end position="169"/>
    </location>
</feature>
<dbReference type="PANTHER" id="PTHR12905">
    <property type="entry name" value="METALLOPHOSPHOESTERASE"/>
    <property type="match status" value="1"/>
</dbReference>
<sequence>MKILCLADEESKLFWDYFRKEDFEDVDLIISCGDLSSSYLTFIETMTSIPLLYVRGNHDDSYKEKPPEGCICIEDKIVNINGIKIMGLGGSQRYRMGGINQYTEKEMLHRVKKMKKKIWRHRGIDILVTHSPAKGFHDGEDLCHTGFEVFNYIIKKYEPKFFLHGHVHMNYGINFPREDVMGKTRVINAFEKYYIEI</sequence>